<evidence type="ECO:0000313" key="3">
    <source>
        <dbReference type="Proteomes" id="UP000032025"/>
    </source>
</evidence>
<keyword evidence="3" id="KW-1185">Reference proteome</keyword>
<comment type="caution">
    <text evidence="2">The sequence shown here is derived from an EMBL/GenBank/DDBJ whole genome shotgun (WGS) entry which is preliminary data.</text>
</comment>
<proteinExistence type="predicted"/>
<sequence length="126" mass="13034">MKNAKSASWGLGLFSLALGAAELFAARRIAERLSVPGGSTTVKAYGMREVVAGVGLVQAPAHSARVWNRVMGDMLDLGTLAVAARRSSQRKAVWGAIGFVAVATALDLIVARSLDQSTGKTLPLGA</sequence>
<keyword evidence="1" id="KW-0472">Membrane</keyword>
<feature type="transmembrane region" description="Helical" evidence="1">
    <location>
        <begin position="92"/>
        <end position="110"/>
    </location>
</feature>
<keyword evidence="1" id="KW-1133">Transmembrane helix</keyword>
<gene>
    <name evidence="2" type="ORF">SP6_10_00830</name>
</gene>
<dbReference type="GeneID" id="78529604"/>
<keyword evidence="1" id="KW-0812">Transmembrane</keyword>
<dbReference type="Proteomes" id="UP000032025">
    <property type="component" value="Unassembled WGS sequence"/>
</dbReference>
<reference evidence="2 3" key="1">
    <citation type="submission" date="2014-08" db="EMBL/GenBank/DDBJ databases">
        <title>Whole genome shotgun sequence of Sphingomonas paucimobilis NBRC 13935.</title>
        <authorList>
            <person name="Hosoyama A."/>
            <person name="Hashimoto M."/>
            <person name="Hosoyama Y."/>
            <person name="Noguchi M."/>
            <person name="Uohara A."/>
            <person name="Ohji S."/>
            <person name="Katano-Makiyama Y."/>
            <person name="Ichikawa N."/>
            <person name="Kimura A."/>
            <person name="Yamazoe A."/>
            <person name="Fujita N."/>
        </authorList>
    </citation>
    <scope>NUCLEOTIDE SEQUENCE [LARGE SCALE GENOMIC DNA]</scope>
    <source>
        <strain evidence="2 3">NBRC 13935</strain>
    </source>
</reference>
<dbReference type="AlphaFoldDB" id="A0A0C9MP59"/>
<evidence type="ECO:0000313" key="2">
    <source>
        <dbReference type="EMBL" id="GAN12501.1"/>
    </source>
</evidence>
<accession>A0A0C9MP59</accession>
<protein>
    <submittedName>
        <fullName evidence="2">DNA, contig: SP610</fullName>
    </submittedName>
</protein>
<organism evidence="2 3">
    <name type="scientific">Sphingomonas paucimobilis NBRC 13935</name>
    <dbReference type="NCBI Taxonomy" id="1219050"/>
    <lineage>
        <taxon>Bacteria</taxon>
        <taxon>Pseudomonadati</taxon>
        <taxon>Pseudomonadota</taxon>
        <taxon>Alphaproteobacteria</taxon>
        <taxon>Sphingomonadales</taxon>
        <taxon>Sphingomonadaceae</taxon>
        <taxon>Sphingomonas</taxon>
    </lineage>
</organism>
<evidence type="ECO:0000256" key="1">
    <source>
        <dbReference type="SAM" id="Phobius"/>
    </source>
</evidence>
<dbReference type="RefSeq" id="WP_037568115.1">
    <property type="nucleotide sequence ID" value="NZ_BBJS01000010.1"/>
</dbReference>
<dbReference type="EMBL" id="BBJS01000010">
    <property type="protein sequence ID" value="GAN12501.1"/>
    <property type="molecule type" value="Genomic_DNA"/>
</dbReference>
<name>A0A0C9MP59_SPHPI</name>